<dbReference type="GO" id="GO:0022857">
    <property type="term" value="F:transmembrane transporter activity"/>
    <property type="evidence" value="ECO:0007669"/>
    <property type="project" value="InterPro"/>
</dbReference>
<evidence type="ECO:0000313" key="9">
    <source>
        <dbReference type="Proteomes" id="UP001285636"/>
    </source>
</evidence>
<dbReference type="PROSITE" id="PS50283">
    <property type="entry name" value="NA_SOLUT_SYMP_3"/>
    <property type="match status" value="1"/>
</dbReference>
<dbReference type="Pfam" id="PF00474">
    <property type="entry name" value="SSF"/>
    <property type="match status" value="1"/>
</dbReference>
<comment type="similarity">
    <text evidence="2 6">Belongs to the sodium:solute symporter (SSF) (TC 2.A.21) family.</text>
</comment>
<evidence type="ECO:0000313" key="8">
    <source>
        <dbReference type="EMBL" id="MDV2888069.1"/>
    </source>
</evidence>
<dbReference type="AlphaFoldDB" id="A0AAJ2NTP2"/>
<evidence type="ECO:0000256" key="4">
    <source>
        <dbReference type="ARBA" id="ARBA00022989"/>
    </source>
</evidence>
<feature type="non-terminal residue" evidence="8">
    <location>
        <position position="1"/>
    </location>
</feature>
<evidence type="ECO:0000256" key="5">
    <source>
        <dbReference type="ARBA" id="ARBA00023136"/>
    </source>
</evidence>
<keyword evidence="3 7" id="KW-0812">Transmembrane</keyword>
<organism evidence="8 9">
    <name type="scientific">Alkalihalophilus pseudofirmus</name>
    <name type="common">Bacillus pseudofirmus</name>
    <dbReference type="NCBI Taxonomy" id="79885"/>
    <lineage>
        <taxon>Bacteria</taxon>
        <taxon>Bacillati</taxon>
        <taxon>Bacillota</taxon>
        <taxon>Bacilli</taxon>
        <taxon>Bacillales</taxon>
        <taxon>Bacillaceae</taxon>
        <taxon>Alkalihalophilus</taxon>
    </lineage>
</organism>
<dbReference type="Gene3D" id="1.20.1730.10">
    <property type="entry name" value="Sodium/glucose cotransporter"/>
    <property type="match status" value="1"/>
</dbReference>
<evidence type="ECO:0000256" key="2">
    <source>
        <dbReference type="ARBA" id="ARBA00006434"/>
    </source>
</evidence>
<evidence type="ECO:0000256" key="1">
    <source>
        <dbReference type="ARBA" id="ARBA00004141"/>
    </source>
</evidence>
<accession>A0AAJ2NTP2</accession>
<name>A0AAJ2NTP2_ALKPS</name>
<protein>
    <submittedName>
        <fullName evidence="8">Sodium:solute symporter family protein</fullName>
    </submittedName>
</protein>
<dbReference type="EMBL" id="JAWJAY010000890">
    <property type="protein sequence ID" value="MDV2888069.1"/>
    <property type="molecule type" value="Genomic_DNA"/>
</dbReference>
<dbReference type="InterPro" id="IPR038377">
    <property type="entry name" value="Na/Glc_symporter_sf"/>
</dbReference>
<evidence type="ECO:0000256" key="3">
    <source>
        <dbReference type="ARBA" id="ARBA00022692"/>
    </source>
</evidence>
<proteinExistence type="inferred from homology"/>
<keyword evidence="5 7" id="KW-0472">Membrane</keyword>
<dbReference type="GO" id="GO:0016020">
    <property type="term" value="C:membrane"/>
    <property type="evidence" value="ECO:0007669"/>
    <property type="project" value="UniProtKB-SubCell"/>
</dbReference>
<evidence type="ECO:0000256" key="7">
    <source>
        <dbReference type="SAM" id="Phobius"/>
    </source>
</evidence>
<feature type="non-terminal residue" evidence="8">
    <location>
        <position position="86"/>
    </location>
</feature>
<dbReference type="InterPro" id="IPR001734">
    <property type="entry name" value="Na/solute_symporter"/>
</dbReference>
<reference evidence="8" key="1">
    <citation type="submission" date="2023-10" db="EMBL/GenBank/DDBJ databases">
        <title>Screening of Alkalihalophilus pseudofirmusBZ-TG-HK211 and Its Alleviation of Salt Stress on Rapeseed Growth.</title>
        <authorList>
            <person name="Zhao B."/>
            <person name="Guo T."/>
        </authorList>
    </citation>
    <scope>NUCLEOTIDE SEQUENCE</scope>
    <source>
        <strain evidence="8">BZ-TG-HK211</strain>
    </source>
</reference>
<comment type="caution">
    <text evidence="8">The sequence shown here is derived from an EMBL/GenBank/DDBJ whole genome shotgun (WGS) entry which is preliminary data.</text>
</comment>
<dbReference type="Proteomes" id="UP001285636">
    <property type="component" value="Unassembled WGS sequence"/>
</dbReference>
<gene>
    <name evidence="8" type="ORF">RYX45_23180</name>
</gene>
<sequence>LMMSEFIGTGSTIGTAQTAYKSGISAAWNLISLALAFVLFAYTMAKKFHERGEYTISGAIAKTYGNRARVITSLIMIYALSVVNVS</sequence>
<keyword evidence="4 7" id="KW-1133">Transmembrane helix</keyword>
<evidence type="ECO:0000256" key="6">
    <source>
        <dbReference type="RuleBase" id="RU362091"/>
    </source>
</evidence>
<feature type="transmembrane region" description="Helical" evidence="7">
    <location>
        <begin position="26"/>
        <end position="45"/>
    </location>
</feature>
<feature type="transmembrane region" description="Helical" evidence="7">
    <location>
        <begin position="66"/>
        <end position="85"/>
    </location>
</feature>
<comment type="subcellular location">
    <subcellularLocation>
        <location evidence="1">Membrane</location>
        <topology evidence="1">Multi-pass membrane protein</topology>
    </subcellularLocation>
</comment>